<protein>
    <submittedName>
        <fullName evidence="1">Uncharacterized protein</fullName>
    </submittedName>
</protein>
<reference evidence="1 2" key="1">
    <citation type="submission" date="2021-06" db="EMBL/GenBank/DDBJ databases">
        <title>Caerostris darwini draft genome.</title>
        <authorList>
            <person name="Kono N."/>
            <person name="Arakawa K."/>
        </authorList>
    </citation>
    <scope>NUCLEOTIDE SEQUENCE [LARGE SCALE GENOMIC DNA]</scope>
</reference>
<dbReference type="AlphaFoldDB" id="A0AAV4P4W7"/>
<sequence length="87" mass="9997">MFDVNNMLECHGPNPLQMFVGITEKLRRLDGGCDNAAQFPVRLLTANCNFFLPESPPIKQNNIFLLRWWTVQGIPQRITDAHTQNNK</sequence>
<dbReference type="Proteomes" id="UP001054837">
    <property type="component" value="Unassembled WGS sequence"/>
</dbReference>
<name>A0AAV4P4W7_9ARAC</name>
<dbReference type="EMBL" id="BPLQ01002371">
    <property type="protein sequence ID" value="GIX92086.1"/>
    <property type="molecule type" value="Genomic_DNA"/>
</dbReference>
<organism evidence="1 2">
    <name type="scientific">Caerostris darwini</name>
    <dbReference type="NCBI Taxonomy" id="1538125"/>
    <lineage>
        <taxon>Eukaryota</taxon>
        <taxon>Metazoa</taxon>
        <taxon>Ecdysozoa</taxon>
        <taxon>Arthropoda</taxon>
        <taxon>Chelicerata</taxon>
        <taxon>Arachnida</taxon>
        <taxon>Araneae</taxon>
        <taxon>Araneomorphae</taxon>
        <taxon>Entelegynae</taxon>
        <taxon>Araneoidea</taxon>
        <taxon>Araneidae</taxon>
        <taxon>Caerostris</taxon>
    </lineage>
</organism>
<proteinExistence type="predicted"/>
<accession>A0AAV4P4W7</accession>
<evidence type="ECO:0000313" key="1">
    <source>
        <dbReference type="EMBL" id="GIX92086.1"/>
    </source>
</evidence>
<comment type="caution">
    <text evidence="1">The sequence shown here is derived from an EMBL/GenBank/DDBJ whole genome shotgun (WGS) entry which is preliminary data.</text>
</comment>
<evidence type="ECO:0000313" key="2">
    <source>
        <dbReference type="Proteomes" id="UP001054837"/>
    </source>
</evidence>
<keyword evidence="2" id="KW-1185">Reference proteome</keyword>
<gene>
    <name evidence="1" type="ORF">CDAR_222111</name>
</gene>